<evidence type="ECO:0000313" key="2">
    <source>
        <dbReference type="Proteomes" id="UP000220768"/>
    </source>
</evidence>
<sequence length="166" mass="18766">MLAERLVRDLLPPSMASWLAAQEVKARMGMEPFPRVPEPEKTPEMREAVSTVLRSLSEILEPSSGRRPELAVEIAKLFAAFNLYTGDAAKSAAQVEVWGEQLGEFPLFAIRKAFRWAVRGEGKIPSLASFISDVKLAMGLNVQERKRLLQQWSKQQHVCYLRRPCE</sequence>
<dbReference type="EMBL" id="NWSV01000003">
    <property type="protein sequence ID" value="PDT05420.1"/>
    <property type="molecule type" value="Genomic_DNA"/>
</dbReference>
<dbReference type="Proteomes" id="UP000220768">
    <property type="component" value="Unassembled WGS sequence"/>
</dbReference>
<gene>
    <name evidence="1" type="ORF">CO666_05785</name>
</gene>
<accession>A0A2A6JGV0</accession>
<name>A0A2A6JGV0_9HYPH</name>
<organism evidence="1 2">
    <name type="scientific">Rhizobium chutanense</name>
    <dbReference type="NCBI Taxonomy" id="2035448"/>
    <lineage>
        <taxon>Bacteria</taxon>
        <taxon>Pseudomonadati</taxon>
        <taxon>Pseudomonadota</taxon>
        <taxon>Alphaproteobacteria</taxon>
        <taxon>Hyphomicrobiales</taxon>
        <taxon>Rhizobiaceae</taxon>
        <taxon>Rhizobium/Agrobacterium group</taxon>
        <taxon>Rhizobium</taxon>
    </lineage>
</organism>
<evidence type="ECO:0000313" key="1">
    <source>
        <dbReference type="EMBL" id="PDT05420.1"/>
    </source>
</evidence>
<protein>
    <submittedName>
        <fullName evidence="1">Uncharacterized protein</fullName>
    </submittedName>
</protein>
<dbReference type="AlphaFoldDB" id="A0A2A6JGV0"/>
<proteinExistence type="predicted"/>
<keyword evidence="2" id="KW-1185">Reference proteome</keyword>
<reference evidence="1 2" key="1">
    <citation type="submission" date="2017-09" db="EMBL/GenBank/DDBJ databases">
        <title>Comparative genomics of rhizobia isolated from Phaseolus vulgaris in China.</title>
        <authorList>
            <person name="Tong W."/>
        </authorList>
    </citation>
    <scope>NUCLEOTIDE SEQUENCE [LARGE SCALE GENOMIC DNA]</scope>
    <source>
        <strain evidence="1 2">C5</strain>
    </source>
</reference>
<comment type="caution">
    <text evidence="1">The sequence shown here is derived from an EMBL/GenBank/DDBJ whole genome shotgun (WGS) entry which is preliminary data.</text>
</comment>